<dbReference type="RefSeq" id="WP_014335620.1">
    <property type="nucleotide sequence ID" value="NC_019552.1"/>
</dbReference>
<dbReference type="Proteomes" id="UP000009399">
    <property type="component" value="Chromosome"/>
</dbReference>
<proteinExistence type="predicted"/>
<protein>
    <submittedName>
        <fullName evidence="1">Uncharacterized protein</fullName>
    </submittedName>
</protein>
<evidence type="ECO:0000313" key="1">
    <source>
        <dbReference type="EMBL" id="AFX74428.1"/>
    </source>
</evidence>
<dbReference type="KEGG" id="mhs:MOS_513"/>
<gene>
    <name evidence="1" type="ORF">MOS_513</name>
</gene>
<dbReference type="EMBL" id="CP003914">
    <property type="protein sequence ID" value="AFX74428.1"/>
    <property type="molecule type" value="Genomic_DNA"/>
</dbReference>
<name>A0AAI8AMZ1_MESHY</name>
<dbReference type="NCBIfam" id="NF045754">
    <property type="entry name" value="MPN499"/>
    <property type="match status" value="1"/>
</dbReference>
<reference evidence="1 2" key="1">
    <citation type="journal article" date="2013" name="Genome Announc.">
        <title>Complete Genome Sequence of Mycoplasma hyorhinis Strain SK76.</title>
        <authorList>
            <person name="Goodison S."/>
            <person name="Urquidi V."/>
            <person name="Kumar D."/>
            <person name="Reyes L."/>
            <person name="Rosser C.J."/>
        </authorList>
    </citation>
    <scope>NUCLEOTIDE SEQUENCE [LARGE SCALE GENOMIC DNA]</scope>
    <source>
        <strain evidence="1 2">SK76</strain>
    </source>
</reference>
<accession>A0AAI8AMZ1</accession>
<evidence type="ECO:0000313" key="2">
    <source>
        <dbReference type="Proteomes" id="UP000009399"/>
    </source>
</evidence>
<sequence>MDKQVVRKIKVNHLGDGYWIMPSTFSIFTPKISKYIVKKAKSLDEIIEYNNLLNKEVIFSFNKDEDFKKFNFLLKKREIDFFLDKKIINNLTKETLIDFEVVPNLKIRLNWKSIKNIYNGTIFFYSKDYFRSLLIKEQTRTKKENIVILWTWLGFKTVE</sequence>
<dbReference type="AlphaFoldDB" id="A0AAI8AMZ1"/>
<dbReference type="InterPro" id="IPR054961">
    <property type="entry name" value="MPN499"/>
</dbReference>
<organism evidence="1 2">
    <name type="scientific">Mesomycoplasma hyorhinis SK76</name>
    <dbReference type="NCBI Taxonomy" id="1118964"/>
    <lineage>
        <taxon>Bacteria</taxon>
        <taxon>Bacillati</taxon>
        <taxon>Mycoplasmatota</taxon>
        <taxon>Mycoplasmoidales</taxon>
        <taxon>Metamycoplasmataceae</taxon>
        <taxon>Mesomycoplasma</taxon>
    </lineage>
</organism>